<dbReference type="Gene3D" id="1.10.8.10">
    <property type="entry name" value="DNA helicase RuvA subunit, C-terminal domain"/>
    <property type="match status" value="1"/>
</dbReference>
<evidence type="ECO:0000256" key="7">
    <source>
        <dbReference type="ARBA" id="ARBA00022801"/>
    </source>
</evidence>
<feature type="coiled-coil region" evidence="9">
    <location>
        <begin position="150"/>
        <end position="177"/>
    </location>
</feature>
<keyword evidence="4" id="KW-0963">Cytoplasm</keyword>
<name>A0A8S3TSZ2_MYTED</name>
<dbReference type="Pfam" id="PF20720">
    <property type="entry name" value="nSTAND3"/>
    <property type="match status" value="1"/>
</dbReference>
<dbReference type="Proteomes" id="UP000683360">
    <property type="component" value="Unassembled WGS sequence"/>
</dbReference>
<evidence type="ECO:0000256" key="9">
    <source>
        <dbReference type="SAM" id="Coils"/>
    </source>
</evidence>
<dbReference type="PANTHER" id="PTHR15397:SF3">
    <property type="entry name" value="DNA DAMAGE INDUCIBLE 1 HOMOLOG 2"/>
    <property type="match status" value="1"/>
</dbReference>
<comment type="caution">
    <text evidence="13">The sequence shown here is derived from an EMBL/GenBank/DDBJ whole genome shotgun (WGS) entry which is preliminary data.</text>
</comment>
<sequence length="1214" mass="138340">MQITVTTLSDQIFTLDVSDDLELENFKALCEFEIGIPAREIGITWNGKPIQDDKRSLSSYGIKHGDMLLLQHNRGSQGLQQSMPRQGGFDIDFGSVPIPRTSQQSAARNQPPDPEDPAYIRELLLKNPHELSLLRERNPELAEALINGTFEKFKDVLQRQTRERKEKEMERIQLMNADPFSAEAQKMIAEEIRMKNVESNMETAIEYSPESFGQVVMLYIDCVVNGHHVKAFVDSGAQMTIMSEACAERCNIMRLVDRRWGGIAKGVGTQQIIGRVHLGQIQIGKDYLQSSFSILKDQPMDMLLGLDMLKRHQCCIDLKRNLLVIGTTGTETRFLDETDLPGHARLNVGPMSPKAAEEEDKLLAEAIHKSQTEHQGTAGASSNTNTNSSSNTPPSFPEQVIKPLMDLGFPREAVIHELTLANGNSQQAMGALFAKKIIDYREHKRRMSSRLKENFLRHAILVVDHSKDALLSLVDLDLSNNGFSFEQFINKNQHEIYHLHNSSRCCQCPNGYNPPRTSRILYVQQMDLLFDRTSKLSCHKSGRSDDYCCSTARPGLHTDLLDLTLARCLLVNFCLDVFWYSCLNQQGMTLEDFLNNHKHDIYHLWQYNTPCCQCPVSGYSFPSSRPILDQTNWIQMFNALKLPCLNHKKRPSPGSMHSICSVASMSGITVTQLNPYVSKVIFQHFCSLRRAIEKLVQIRNEDFGHATTGEMTDTEFERSVINIENCILEIARFCNKEKHFQAKLEEAKHGTLQYMLYEKYKNCLTEYVAHQDEINKGLAEILPKLDKLGGKIASKAERLPAVIAAKVPKIMEETVQQFQETLDQSCTDHGQLLDKVSSYFNKLKYQTDLEIRCHWSEGTFVETNAVRKCIKKIEKYDVLIIFGSEGMGKSRIGLEILRRIGEKDSLYDLVKLSDPTKVQKVIIDNGKLALCLEDVFSSTFVHSENVISNHIFDLLNARKSNGNTKIIFTVQSLQRKLFNNLFASHRLFQCCYEIDLNKLKFSITEAEKEDLLTKMCTNQKIKVDWSINNDSDDTILNKRTFYQIARTEPYIGYPKACFLFSTKKDAFQLGLRFFIHAHKTLIEKIISLRDGSHVQDTISYATLVYLLLYGDCISIDEIDVQKVTAIMTLCGNIERCALKHLIVKGLQNMEGQYVLYDPIDFKYQYSHHVVSEAVAISYFDVDPVSVIPVLTLNFISEIIRLQSKDLKKRKKNLR</sequence>
<keyword evidence="5" id="KW-0645">Protease</keyword>
<dbReference type="Pfam" id="PF09668">
    <property type="entry name" value="Asp_protease"/>
    <property type="match status" value="1"/>
</dbReference>
<keyword evidence="14" id="KW-1185">Reference proteome</keyword>
<comment type="subcellular location">
    <subcellularLocation>
        <location evidence="1">Cytoplasm</location>
    </subcellularLocation>
</comment>
<evidence type="ECO:0000259" key="11">
    <source>
        <dbReference type="PROSITE" id="PS50030"/>
    </source>
</evidence>
<evidence type="ECO:0000256" key="10">
    <source>
        <dbReference type="SAM" id="MobiDB-lite"/>
    </source>
</evidence>
<evidence type="ECO:0000313" key="13">
    <source>
        <dbReference type="EMBL" id="CAG2234469.1"/>
    </source>
</evidence>
<keyword evidence="3" id="KW-0813">Transport</keyword>
<evidence type="ECO:0000256" key="3">
    <source>
        <dbReference type="ARBA" id="ARBA00022448"/>
    </source>
</evidence>
<dbReference type="CDD" id="cd05479">
    <property type="entry name" value="RP_DDI"/>
    <property type="match status" value="1"/>
</dbReference>
<reference evidence="13" key="1">
    <citation type="submission" date="2021-03" db="EMBL/GenBank/DDBJ databases">
        <authorList>
            <person name="Bekaert M."/>
        </authorList>
    </citation>
    <scope>NUCLEOTIDE SEQUENCE</scope>
</reference>
<protein>
    <submittedName>
        <fullName evidence="13">DDI1</fullName>
    </submittedName>
</protein>
<evidence type="ECO:0000256" key="8">
    <source>
        <dbReference type="ARBA" id="ARBA00022927"/>
    </source>
</evidence>
<dbReference type="EMBL" id="CAJPWZ010002242">
    <property type="protein sequence ID" value="CAG2234469.1"/>
    <property type="molecule type" value="Genomic_DNA"/>
</dbReference>
<dbReference type="PROSITE" id="PS50053">
    <property type="entry name" value="UBIQUITIN_2"/>
    <property type="match status" value="1"/>
</dbReference>
<dbReference type="CDD" id="cd01796">
    <property type="entry name" value="Ubl_Ddi1_like"/>
    <property type="match status" value="1"/>
</dbReference>
<evidence type="ECO:0000256" key="4">
    <source>
        <dbReference type="ARBA" id="ARBA00022490"/>
    </source>
</evidence>
<dbReference type="Pfam" id="PF00240">
    <property type="entry name" value="ubiquitin"/>
    <property type="match status" value="1"/>
</dbReference>
<dbReference type="InterPro" id="IPR015940">
    <property type="entry name" value="UBA"/>
</dbReference>
<evidence type="ECO:0000256" key="5">
    <source>
        <dbReference type="ARBA" id="ARBA00022670"/>
    </source>
</evidence>
<dbReference type="Pfam" id="PF24669">
    <property type="entry name" value="Ddi2_HDD"/>
    <property type="match status" value="1"/>
</dbReference>
<comment type="similarity">
    <text evidence="2">Belongs to the DDI1 family.</text>
</comment>
<gene>
    <name evidence="13" type="ORF">MEDL_47097</name>
</gene>
<dbReference type="SUPFAM" id="SSF46934">
    <property type="entry name" value="UBA-like"/>
    <property type="match status" value="1"/>
</dbReference>
<dbReference type="InterPro" id="IPR009060">
    <property type="entry name" value="UBA-like_sf"/>
</dbReference>
<accession>A0A8S3TSZ2</accession>
<dbReference type="InterPro" id="IPR033882">
    <property type="entry name" value="DDI1_N"/>
</dbReference>
<dbReference type="InterPro" id="IPR029071">
    <property type="entry name" value="Ubiquitin-like_domsf"/>
</dbReference>
<dbReference type="FunFam" id="2.40.70.10:FF:000005">
    <property type="entry name" value="DNA damage inducible 1 homolog 2"/>
    <property type="match status" value="1"/>
</dbReference>
<keyword evidence="9" id="KW-0175">Coiled coil</keyword>
<dbReference type="Gene3D" id="3.10.20.90">
    <property type="entry name" value="Phosphatidylinositol 3-kinase Catalytic Subunit, Chain A, domain 1"/>
    <property type="match status" value="1"/>
</dbReference>
<feature type="domain" description="Ubiquitin-like" evidence="12">
    <location>
        <begin position="1"/>
        <end position="70"/>
    </location>
</feature>
<dbReference type="AlphaFoldDB" id="A0A8S3TSZ2"/>
<dbReference type="SMART" id="SM00213">
    <property type="entry name" value="UBQ"/>
    <property type="match status" value="1"/>
</dbReference>
<dbReference type="InterPro" id="IPR019103">
    <property type="entry name" value="Peptidase_aspartic_DDI1-type"/>
</dbReference>
<dbReference type="SUPFAM" id="SSF54236">
    <property type="entry name" value="Ubiquitin-like"/>
    <property type="match status" value="1"/>
</dbReference>
<dbReference type="SUPFAM" id="SSF50630">
    <property type="entry name" value="Acid proteases"/>
    <property type="match status" value="1"/>
</dbReference>
<feature type="domain" description="UBA" evidence="11">
    <location>
        <begin position="395"/>
        <end position="435"/>
    </location>
</feature>
<dbReference type="GO" id="GO:0004190">
    <property type="term" value="F:aspartic-type endopeptidase activity"/>
    <property type="evidence" value="ECO:0007669"/>
    <property type="project" value="UniProtKB-KW"/>
</dbReference>
<keyword evidence="7" id="KW-0378">Hydrolase</keyword>
<keyword evidence="6" id="KW-0064">Aspartyl protease</keyword>
<feature type="compositionally biased region" description="Low complexity" evidence="10">
    <location>
        <begin position="376"/>
        <end position="393"/>
    </location>
</feature>
<dbReference type="Gene3D" id="2.40.70.10">
    <property type="entry name" value="Acid Proteases"/>
    <property type="match status" value="1"/>
</dbReference>
<dbReference type="InterPro" id="IPR021109">
    <property type="entry name" value="Peptidase_aspartic_dom_sf"/>
</dbReference>
<organism evidence="13 14">
    <name type="scientific">Mytilus edulis</name>
    <name type="common">Blue mussel</name>
    <dbReference type="NCBI Taxonomy" id="6550"/>
    <lineage>
        <taxon>Eukaryota</taxon>
        <taxon>Metazoa</taxon>
        <taxon>Spiralia</taxon>
        <taxon>Lophotrochozoa</taxon>
        <taxon>Mollusca</taxon>
        <taxon>Bivalvia</taxon>
        <taxon>Autobranchia</taxon>
        <taxon>Pteriomorphia</taxon>
        <taxon>Mytilida</taxon>
        <taxon>Mytiloidea</taxon>
        <taxon>Mytilidae</taxon>
        <taxon>Mytilinae</taxon>
        <taxon>Mytilus</taxon>
    </lineage>
</organism>
<proteinExistence type="inferred from homology"/>
<dbReference type="GO" id="GO:0006508">
    <property type="term" value="P:proteolysis"/>
    <property type="evidence" value="ECO:0007669"/>
    <property type="project" value="UniProtKB-KW"/>
</dbReference>
<evidence type="ECO:0000256" key="1">
    <source>
        <dbReference type="ARBA" id="ARBA00004496"/>
    </source>
</evidence>
<dbReference type="OrthoDB" id="1047367at2759"/>
<dbReference type="GO" id="GO:0015031">
    <property type="term" value="P:protein transport"/>
    <property type="evidence" value="ECO:0007669"/>
    <property type="project" value="UniProtKB-KW"/>
</dbReference>
<evidence type="ECO:0000313" key="14">
    <source>
        <dbReference type="Proteomes" id="UP000683360"/>
    </source>
</evidence>
<evidence type="ECO:0000259" key="12">
    <source>
        <dbReference type="PROSITE" id="PS50053"/>
    </source>
</evidence>
<evidence type="ECO:0000256" key="2">
    <source>
        <dbReference type="ARBA" id="ARBA00009136"/>
    </source>
</evidence>
<evidence type="ECO:0000256" key="6">
    <source>
        <dbReference type="ARBA" id="ARBA00022750"/>
    </source>
</evidence>
<dbReference type="PROSITE" id="PS50030">
    <property type="entry name" value="UBA"/>
    <property type="match status" value="1"/>
</dbReference>
<dbReference type="InterPro" id="IPR000626">
    <property type="entry name" value="Ubiquitin-like_dom"/>
</dbReference>
<dbReference type="GO" id="GO:0005737">
    <property type="term" value="C:cytoplasm"/>
    <property type="evidence" value="ECO:0007669"/>
    <property type="project" value="UniProtKB-SubCell"/>
</dbReference>
<feature type="region of interest" description="Disordered" evidence="10">
    <location>
        <begin position="371"/>
        <end position="400"/>
    </location>
</feature>
<dbReference type="InterPro" id="IPR057273">
    <property type="entry name" value="Ddi1/2_HDD"/>
</dbReference>
<keyword evidence="8" id="KW-0653">Protein transport</keyword>
<dbReference type="PANTHER" id="PTHR15397">
    <property type="entry name" value="SODIUM-GLUCOSE COTRANSPORTER REGULATORY PROTEIN -RELATED"/>
    <property type="match status" value="1"/>
</dbReference>
<dbReference type="InterPro" id="IPR049050">
    <property type="entry name" value="nSTAND3"/>
</dbReference>
<feature type="region of interest" description="Disordered" evidence="10">
    <location>
        <begin position="76"/>
        <end position="117"/>
    </location>
</feature>